<dbReference type="Gene3D" id="3.40.50.2300">
    <property type="match status" value="1"/>
</dbReference>
<sequence length="140" mass="15959">MNKKVIAIFEDDHVNRFIYERIFQGRNDVTIHIFDTPEKGVAKALETPFDIVFIEIHFWGNFGGLNILNKLKEILTPQTTFVAMTALLQRGDLERILGSGFHMCIEKPVVFSEMDLLKMNNVVALAGKTRDLPLTDLPLQ</sequence>
<comment type="caution">
    <text evidence="3">The sequence shown here is derived from an EMBL/GenBank/DDBJ whole genome shotgun (WGS) entry which is preliminary data.</text>
</comment>
<evidence type="ECO:0000256" key="1">
    <source>
        <dbReference type="PROSITE-ProRule" id="PRU00169"/>
    </source>
</evidence>
<evidence type="ECO:0000313" key="3">
    <source>
        <dbReference type="EMBL" id="MBT1700886.1"/>
    </source>
</evidence>
<dbReference type="SUPFAM" id="SSF52172">
    <property type="entry name" value="CheY-like"/>
    <property type="match status" value="1"/>
</dbReference>
<accession>A0AAP2DR01</accession>
<dbReference type="AlphaFoldDB" id="A0AAP2DR01"/>
<keyword evidence="4" id="KW-1185">Reference proteome</keyword>
<feature type="domain" description="Response regulatory" evidence="2">
    <location>
        <begin position="5"/>
        <end position="122"/>
    </location>
</feature>
<dbReference type="RefSeq" id="WP_254169574.1">
    <property type="nucleotide sequence ID" value="NZ_JAHESF010000050.1"/>
</dbReference>
<dbReference type="InterPro" id="IPR011006">
    <property type="entry name" value="CheY-like_superfamily"/>
</dbReference>
<dbReference type="Proteomes" id="UP001319200">
    <property type="component" value="Unassembled WGS sequence"/>
</dbReference>
<dbReference type="Pfam" id="PF00072">
    <property type="entry name" value="Response_reg"/>
    <property type="match status" value="1"/>
</dbReference>
<reference evidence="3 4" key="1">
    <citation type="submission" date="2021-05" db="EMBL/GenBank/DDBJ databases">
        <title>A Polyphasic approach of four new species of the genus Ohtaekwangia: Ohtaekwangia histidinii sp. nov., Ohtaekwangia cretensis sp. nov., Ohtaekwangia indiensis sp. nov., Ohtaekwangia reichenbachii sp. nov. from diverse environment.</title>
        <authorList>
            <person name="Octaviana S."/>
        </authorList>
    </citation>
    <scope>NUCLEOTIDE SEQUENCE [LARGE SCALE GENOMIC DNA]</scope>
    <source>
        <strain evidence="3 4">PWU4</strain>
    </source>
</reference>
<dbReference type="EMBL" id="JAHESF010000050">
    <property type="protein sequence ID" value="MBT1700886.1"/>
    <property type="molecule type" value="Genomic_DNA"/>
</dbReference>
<organism evidence="3 4">
    <name type="scientific">Chryseosolibacter histidini</name>
    <dbReference type="NCBI Taxonomy" id="2782349"/>
    <lineage>
        <taxon>Bacteria</taxon>
        <taxon>Pseudomonadati</taxon>
        <taxon>Bacteroidota</taxon>
        <taxon>Cytophagia</taxon>
        <taxon>Cytophagales</taxon>
        <taxon>Chryseotaleaceae</taxon>
        <taxon>Chryseosolibacter</taxon>
    </lineage>
</organism>
<evidence type="ECO:0000259" key="2">
    <source>
        <dbReference type="PROSITE" id="PS50110"/>
    </source>
</evidence>
<comment type="caution">
    <text evidence="1">Lacks conserved residue(s) required for the propagation of feature annotation.</text>
</comment>
<dbReference type="GO" id="GO:0000160">
    <property type="term" value="P:phosphorelay signal transduction system"/>
    <property type="evidence" value="ECO:0007669"/>
    <property type="project" value="InterPro"/>
</dbReference>
<name>A0AAP2DR01_9BACT</name>
<evidence type="ECO:0000313" key="4">
    <source>
        <dbReference type="Proteomes" id="UP001319200"/>
    </source>
</evidence>
<dbReference type="CDD" id="cd00156">
    <property type="entry name" value="REC"/>
    <property type="match status" value="1"/>
</dbReference>
<protein>
    <submittedName>
        <fullName evidence="3">Response regulator</fullName>
    </submittedName>
</protein>
<gene>
    <name evidence="3" type="ORF">KK083_28600</name>
</gene>
<dbReference type="PROSITE" id="PS50110">
    <property type="entry name" value="RESPONSE_REGULATORY"/>
    <property type="match status" value="1"/>
</dbReference>
<dbReference type="InterPro" id="IPR001789">
    <property type="entry name" value="Sig_transdc_resp-reg_receiver"/>
</dbReference>
<proteinExistence type="predicted"/>